<dbReference type="EMBL" id="JENW01000167">
    <property type="protein sequence ID" value="KEI11488.1"/>
    <property type="molecule type" value="Genomic_DNA"/>
</dbReference>
<dbReference type="InterPro" id="IPR052968">
    <property type="entry name" value="Nucleotide_metab_enz"/>
</dbReference>
<sequence>MIKLFTHNDLDGIGCAILGQLAFENIDIEFCGYGDINKKVEEFIQSGDFNNYSHTYITDISITEELIEKIIRDYINFNLDENVTLIDHHPTAKYLYKYGWTIIKINNELGKCSGTSLFYEYLLDNKYSQLEKDVINEFVEIVRRYDTWEWKTVFNDEVPNILNNLLAIYGRKIFINNIMYKLKTEDKFQFDKTDLLLLEINKENKKLYFENKCKELIEYDIQNYHVGIVFAEQYISELGNYLAEQFKELDFIVLIGNKTISYRGIKDNIDLGVFAKQFGGGGHPKASGSRINKKNQLDYIKSLFN</sequence>
<protein>
    <recommendedName>
        <fullName evidence="3">Phosphoesterase</fullName>
    </recommendedName>
</protein>
<evidence type="ECO:0008006" key="3">
    <source>
        <dbReference type="Google" id="ProtNLM"/>
    </source>
</evidence>
<keyword evidence="2" id="KW-1185">Reference proteome</keyword>
<dbReference type="AlphaFoldDB" id="A0AA40IRN2"/>
<proteinExistence type="predicted"/>
<organism evidence="1 2">
    <name type="scientific">Clostridium novyi B str. ATCC 27606</name>
    <dbReference type="NCBI Taxonomy" id="1443123"/>
    <lineage>
        <taxon>Bacteria</taxon>
        <taxon>Bacillati</taxon>
        <taxon>Bacillota</taxon>
        <taxon>Clostridia</taxon>
        <taxon>Eubacteriales</taxon>
        <taxon>Clostridiaceae</taxon>
        <taxon>Clostridium</taxon>
    </lineage>
</organism>
<keyword evidence="1" id="KW-0614">Plasmid</keyword>
<dbReference type="SUPFAM" id="SSF64182">
    <property type="entry name" value="DHH phosphoesterases"/>
    <property type="match status" value="1"/>
</dbReference>
<accession>A0AA40IRN2</accession>
<comment type="caution">
    <text evidence="1">The sequence shown here is derived from an EMBL/GenBank/DDBJ whole genome shotgun (WGS) entry which is preliminary data.</text>
</comment>
<evidence type="ECO:0000313" key="1">
    <source>
        <dbReference type="EMBL" id="KEI11488.1"/>
    </source>
</evidence>
<gene>
    <name evidence="1" type="ORF">Z959_p0054</name>
</gene>
<dbReference type="PANTHER" id="PTHR42146:SF1">
    <property type="entry name" value="OLIGORIBONUCLEASE NRNB"/>
    <property type="match status" value="1"/>
</dbReference>
<name>A0AA40IRN2_CLONO</name>
<dbReference type="RefSeq" id="WP_039222578.1">
    <property type="nucleotide sequence ID" value="NZ_CM003350.1"/>
</dbReference>
<evidence type="ECO:0000313" key="2">
    <source>
        <dbReference type="Proteomes" id="UP000027770"/>
    </source>
</evidence>
<dbReference type="PANTHER" id="PTHR42146">
    <property type="entry name" value="3',5'-CYCLIC-NUCLEOTIDE PHOSPHODIESTERASE"/>
    <property type="match status" value="1"/>
</dbReference>
<reference evidence="2" key="1">
    <citation type="journal article" date="2014" name="PLoS ONE">
        <title>Plasmidome interchange between Clostridium botulinum, Clostridium novyi and Clostridium haemolyticum converts strains of independent lineages into distinctly different pathogens.</title>
        <authorList>
            <person name="Skarin H."/>
            <person name="Segerman B."/>
        </authorList>
    </citation>
    <scope>NUCLEOTIDE SEQUENCE [LARGE SCALE GENOMIC DNA]</scope>
    <source>
        <strain evidence="2">ATCC 27606</strain>
    </source>
</reference>
<dbReference type="Proteomes" id="UP000027770">
    <property type="component" value="Plasmid p2Cn27606"/>
</dbReference>
<geneLocation type="plasmid" evidence="1 2">
    <name>p2Cn27606</name>
</geneLocation>
<dbReference type="InterPro" id="IPR038763">
    <property type="entry name" value="DHH_sf"/>
</dbReference>
<dbReference type="Gene3D" id="3.10.310.30">
    <property type="match status" value="1"/>
</dbReference>